<sequence length="267" mass="30896">MSPHWMSLTEELIECVKAHPILYDRRNEDYKNSNKRDKVWRSIGEELGQNANLLKKKWKNLRDSYAKHARRTVSFTKDRKKQKELLCKWKWANEMEPLRPYVIAPYPGPTGQENSGADNSDYDIDNTTTSRSVVRRKKTTSFHNSSVSPRNIAKVKYSNRLRTAPNTDSSPKNVITYLDNQNLVQSDNKKMDAVDMIFSGYASTVKTFSQRMQIMAKLKFAEVMSQLELENEQESATSSDQIVQEVNNTTYDECDFSSDVKENIDLE</sequence>
<reference evidence="4" key="1">
    <citation type="submission" date="2025-08" db="UniProtKB">
        <authorList>
            <consortium name="RefSeq"/>
        </authorList>
    </citation>
    <scope>IDENTIFICATION</scope>
    <source>
        <tissue evidence="4">Gonads</tissue>
    </source>
</reference>
<keyword evidence="3" id="KW-1185">Reference proteome</keyword>
<dbReference type="AlphaFoldDB" id="A0A6J2XVG1"/>
<dbReference type="GO" id="GO:0005667">
    <property type="term" value="C:transcription regulator complex"/>
    <property type="evidence" value="ECO:0007669"/>
    <property type="project" value="TreeGrafter"/>
</dbReference>
<dbReference type="GO" id="GO:0005634">
    <property type="term" value="C:nucleus"/>
    <property type="evidence" value="ECO:0007669"/>
    <property type="project" value="TreeGrafter"/>
</dbReference>
<dbReference type="GO" id="GO:0006357">
    <property type="term" value="P:regulation of transcription by RNA polymerase II"/>
    <property type="evidence" value="ECO:0007669"/>
    <property type="project" value="TreeGrafter"/>
</dbReference>
<dbReference type="Proteomes" id="UP000504635">
    <property type="component" value="Unplaced"/>
</dbReference>
<feature type="domain" description="MADF" evidence="2">
    <location>
        <begin position="11"/>
        <end position="103"/>
    </location>
</feature>
<dbReference type="SMART" id="SM00595">
    <property type="entry name" value="MADF"/>
    <property type="match status" value="1"/>
</dbReference>
<dbReference type="GeneID" id="115881932"/>
<proteinExistence type="predicted"/>
<gene>
    <name evidence="4" type="primary">LOC115881932</name>
</gene>
<dbReference type="OrthoDB" id="6081971at2759"/>
<dbReference type="PANTHER" id="PTHR12243:SF67">
    <property type="entry name" value="COREPRESSOR OF PANGOLIN, ISOFORM A-RELATED"/>
    <property type="match status" value="1"/>
</dbReference>
<dbReference type="RefSeq" id="XP_030755522.1">
    <property type="nucleotide sequence ID" value="XM_030899662.1"/>
</dbReference>
<protein>
    <submittedName>
        <fullName evidence="4">Uncharacterized protein LOC115881932</fullName>
    </submittedName>
</protein>
<evidence type="ECO:0000259" key="2">
    <source>
        <dbReference type="PROSITE" id="PS51029"/>
    </source>
</evidence>
<dbReference type="Pfam" id="PF10545">
    <property type="entry name" value="MADF_DNA_bdg"/>
    <property type="match status" value="1"/>
</dbReference>
<evidence type="ECO:0000313" key="3">
    <source>
        <dbReference type="Proteomes" id="UP000504635"/>
    </source>
</evidence>
<dbReference type="PANTHER" id="PTHR12243">
    <property type="entry name" value="MADF DOMAIN TRANSCRIPTION FACTOR"/>
    <property type="match status" value="1"/>
</dbReference>
<feature type="region of interest" description="Disordered" evidence="1">
    <location>
        <begin position="108"/>
        <end position="129"/>
    </location>
</feature>
<dbReference type="InParanoid" id="A0A6J2XVG1"/>
<name>A0A6J2XVG1_SITOR</name>
<dbReference type="KEGG" id="soy:115881932"/>
<dbReference type="PROSITE" id="PS51029">
    <property type="entry name" value="MADF"/>
    <property type="match status" value="1"/>
</dbReference>
<accession>A0A6J2XVG1</accession>
<evidence type="ECO:0000256" key="1">
    <source>
        <dbReference type="SAM" id="MobiDB-lite"/>
    </source>
</evidence>
<organism evidence="3 4">
    <name type="scientific">Sitophilus oryzae</name>
    <name type="common">Rice weevil</name>
    <name type="synonym">Curculio oryzae</name>
    <dbReference type="NCBI Taxonomy" id="7048"/>
    <lineage>
        <taxon>Eukaryota</taxon>
        <taxon>Metazoa</taxon>
        <taxon>Ecdysozoa</taxon>
        <taxon>Arthropoda</taxon>
        <taxon>Hexapoda</taxon>
        <taxon>Insecta</taxon>
        <taxon>Pterygota</taxon>
        <taxon>Neoptera</taxon>
        <taxon>Endopterygota</taxon>
        <taxon>Coleoptera</taxon>
        <taxon>Polyphaga</taxon>
        <taxon>Cucujiformia</taxon>
        <taxon>Curculionidae</taxon>
        <taxon>Dryophthorinae</taxon>
        <taxon>Sitophilus</taxon>
    </lineage>
</organism>
<dbReference type="InterPro" id="IPR039353">
    <property type="entry name" value="TF_Adf1"/>
</dbReference>
<dbReference type="InterPro" id="IPR006578">
    <property type="entry name" value="MADF-dom"/>
</dbReference>
<evidence type="ECO:0000313" key="4">
    <source>
        <dbReference type="RefSeq" id="XP_030755522.1"/>
    </source>
</evidence>